<accession>A0ABC8LB38</accession>
<feature type="compositionally biased region" description="Polar residues" evidence="6">
    <location>
        <begin position="249"/>
        <end position="259"/>
    </location>
</feature>
<evidence type="ECO:0000256" key="4">
    <source>
        <dbReference type="ARBA" id="ARBA00023289"/>
    </source>
</evidence>
<dbReference type="CDD" id="cd00371">
    <property type="entry name" value="HMA"/>
    <property type="match status" value="1"/>
</dbReference>
<feature type="domain" description="HMA" evidence="7">
    <location>
        <begin position="8"/>
        <end position="76"/>
    </location>
</feature>
<evidence type="ECO:0000256" key="6">
    <source>
        <dbReference type="SAM" id="MobiDB-lite"/>
    </source>
</evidence>
<dbReference type="AlphaFoldDB" id="A0ABC8LB38"/>
<proteinExistence type="inferred from homology"/>
<comment type="caution">
    <text evidence="8">The sequence shown here is derived from an EMBL/GenBank/DDBJ whole genome shotgun (WGS) entry which is preliminary data.</text>
</comment>
<dbReference type="EMBL" id="CAKOAT010496265">
    <property type="protein sequence ID" value="CAH8380806.1"/>
    <property type="molecule type" value="Genomic_DNA"/>
</dbReference>
<keyword evidence="9" id="KW-1185">Reference proteome</keyword>
<feature type="compositionally biased region" description="Acidic residues" evidence="6">
    <location>
        <begin position="86"/>
        <end position="103"/>
    </location>
</feature>
<keyword evidence="2" id="KW-0479">Metal-binding</keyword>
<dbReference type="Pfam" id="PF00403">
    <property type="entry name" value="HMA"/>
    <property type="match status" value="1"/>
</dbReference>
<dbReference type="SUPFAM" id="SSF55008">
    <property type="entry name" value="HMA, heavy metal-associated domain"/>
    <property type="match status" value="1"/>
</dbReference>
<evidence type="ECO:0000256" key="5">
    <source>
        <dbReference type="ARBA" id="ARBA00024045"/>
    </source>
</evidence>
<keyword evidence="1" id="KW-0488">Methylation</keyword>
<feature type="region of interest" description="Disordered" evidence="6">
    <location>
        <begin position="84"/>
        <end position="128"/>
    </location>
</feature>
<evidence type="ECO:0000256" key="3">
    <source>
        <dbReference type="ARBA" id="ARBA00023288"/>
    </source>
</evidence>
<comment type="similarity">
    <text evidence="5">Belongs to the HIPP family.</text>
</comment>
<name>A0ABC8LB38_ERUVS</name>
<evidence type="ECO:0000259" key="7">
    <source>
        <dbReference type="PROSITE" id="PS50846"/>
    </source>
</evidence>
<evidence type="ECO:0000256" key="1">
    <source>
        <dbReference type="ARBA" id="ARBA00022481"/>
    </source>
</evidence>
<dbReference type="PROSITE" id="PS50846">
    <property type="entry name" value="HMA_2"/>
    <property type="match status" value="1"/>
</dbReference>
<evidence type="ECO:0000313" key="8">
    <source>
        <dbReference type="EMBL" id="CAH8380806.1"/>
    </source>
</evidence>
<dbReference type="InterPro" id="IPR036163">
    <property type="entry name" value="HMA_dom_sf"/>
</dbReference>
<organism evidence="8 9">
    <name type="scientific">Eruca vesicaria subsp. sativa</name>
    <name type="common">Garden rocket</name>
    <name type="synonym">Eruca sativa</name>
    <dbReference type="NCBI Taxonomy" id="29727"/>
    <lineage>
        <taxon>Eukaryota</taxon>
        <taxon>Viridiplantae</taxon>
        <taxon>Streptophyta</taxon>
        <taxon>Embryophyta</taxon>
        <taxon>Tracheophyta</taxon>
        <taxon>Spermatophyta</taxon>
        <taxon>Magnoliopsida</taxon>
        <taxon>eudicotyledons</taxon>
        <taxon>Gunneridae</taxon>
        <taxon>Pentapetalae</taxon>
        <taxon>rosids</taxon>
        <taxon>malvids</taxon>
        <taxon>Brassicales</taxon>
        <taxon>Brassicaceae</taxon>
        <taxon>Brassiceae</taxon>
        <taxon>Eruca</taxon>
    </lineage>
</organism>
<sequence length="259" mass="29133">MANTNRPVRACILKVDLNSCSGCPNNAKTKLLSLSGVTAAEYNEEKGLMTITGDVDPMTLVQTLTKCKKKAELVSVNYMRDVDLISSDEENEDDDEDEDDTSSDDTCSNPDPRPMERASQVNTRPTIKKEEGMLRKYLLLGCLRSKPKVVEPFPLAKRMFGSTRFGNGTFDHGNAKRPPPPTLNPLLQYHMMMQQGQPQFQMNGAVPPMHMNMNQQQQSQNTPYHWQIDPQYKAMFPQPQPLKPDPKMSVNNGLHYSGK</sequence>
<evidence type="ECO:0000256" key="2">
    <source>
        <dbReference type="ARBA" id="ARBA00022723"/>
    </source>
</evidence>
<evidence type="ECO:0000313" key="9">
    <source>
        <dbReference type="Proteomes" id="UP001642260"/>
    </source>
</evidence>
<keyword evidence="4" id="KW-0636">Prenylation</keyword>
<dbReference type="Proteomes" id="UP001642260">
    <property type="component" value="Unassembled WGS sequence"/>
</dbReference>
<dbReference type="InterPro" id="IPR006121">
    <property type="entry name" value="HMA_dom"/>
</dbReference>
<dbReference type="GO" id="GO:0046872">
    <property type="term" value="F:metal ion binding"/>
    <property type="evidence" value="ECO:0007669"/>
    <property type="project" value="UniProtKB-KW"/>
</dbReference>
<gene>
    <name evidence="8" type="ORF">ERUC_LOCUS33289</name>
</gene>
<keyword evidence="3" id="KW-0449">Lipoprotein</keyword>
<feature type="region of interest" description="Disordered" evidence="6">
    <location>
        <begin position="238"/>
        <end position="259"/>
    </location>
</feature>
<reference evidence="8 9" key="1">
    <citation type="submission" date="2022-03" db="EMBL/GenBank/DDBJ databases">
        <authorList>
            <person name="Macdonald S."/>
            <person name="Ahmed S."/>
            <person name="Newling K."/>
        </authorList>
    </citation>
    <scope>NUCLEOTIDE SEQUENCE [LARGE SCALE GENOMIC DNA]</scope>
</reference>
<dbReference type="PANTHER" id="PTHR45868:SF65">
    <property type="entry name" value="HEAVY METAL TRANSPORT_DETOXIFICATION SUPERFAMILY PROTEIN"/>
    <property type="match status" value="1"/>
</dbReference>
<protein>
    <recommendedName>
        <fullName evidence="7">HMA domain-containing protein</fullName>
    </recommendedName>
</protein>
<dbReference type="PANTHER" id="PTHR45868">
    <property type="entry name" value="HEAVY METAL-ASSOCIATED ISOPRENYLATED PLANT PROTEIN 33-RELATED"/>
    <property type="match status" value="1"/>
</dbReference>
<dbReference type="Gene3D" id="3.30.70.100">
    <property type="match status" value="1"/>
</dbReference>